<dbReference type="PATRIC" id="fig|762836.4.peg.4242"/>
<feature type="domain" description="PilX/PilW C-terminal" evidence="1">
    <location>
        <begin position="76"/>
        <end position="165"/>
    </location>
</feature>
<dbReference type="InterPro" id="IPR025205">
    <property type="entry name" value="PilX/PilW_C"/>
</dbReference>
<dbReference type="EMBL" id="LROM01000115">
    <property type="protein sequence ID" value="OEZ96012.1"/>
    <property type="molecule type" value="Genomic_DNA"/>
</dbReference>
<protein>
    <submittedName>
        <fullName evidence="3">Uncharacterized protein</fullName>
    </submittedName>
</protein>
<dbReference type="Pfam" id="PF14341">
    <property type="entry name" value="PilX_N"/>
    <property type="match status" value="1"/>
</dbReference>
<evidence type="ECO:0000259" key="2">
    <source>
        <dbReference type="Pfam" id="PF14341"/>
    </source>
</evidence>
<sequence>MATVMRAQSGVTVVVCLVMMLLVMLLGASAARLGLQGEQAVRGERDREIAFQAAEDALADAERAIDNGSAMVAQGSCGVDPAWQRADLGGDDGGACTAEYGAATGAAMITGMGFLPFKKPRYVIERLECHQPGTDAADPQSCYRVTAIGFGPRPGVEVVLQSVFIPK</sequence>
<feature type="domain" description="Type 4 fimbrial biogenesis protein PilX N-terminal" evidence="2">
    <location>
        <begin position="9"/>
        <end position="55"/>
    </location>
</feature>
<evidence type="ECO:0000313" key="3">
    <source>
        <dbReference type="EMBL" id="OEZ96012.1"/>
    </source>
</evidence>
<name>A0A1E7WDK5_9BURK</name>
<dbReference type="RefSeq" id="WP_229255446.1">
    <property type="nucleotide sequence ID" value="NZ_LROM01000115.1"/>
</dbReference>
<dbReference type="Proteomes" id="UP000175989">
    <property type="component" value="Unassembled WGS sequence"/>
</dbReference>
<evidence type="ECO:0000259" key="1">
    <source>
        <dbReference type="Pfam" id="PF13681"/>
    </source>
</evidence>
<dbReference type="InterPro" id="IPR025746">
    <property type="entry name" value="PilX_N_dom"/>
</dbReference>
<evidence type="ECO:0000313" key="4">
    <source>
        <dbReference type="Proteomes" id="UP000175989"/>
    </source>
</evidence>
<gene>
    <name evidence="3" type="ORF">DUPY_41150</name>
</gene>
<dbReference type="AlphaFoldDB" id="A0A1E7WDK5"/>
<keyword evidence="4" id="KW-1185">Reference proteome</keyword>
<comment type="caution">
    <text evidence="3">The sequence shown here is derived from an EMBL/GenBank/DDBJ whole genome shotgun (WGS) entry which is preliminary data.</text>
</comment>
<organism evidence="3 4">
    <name type="scientific">Duganella phyllosphaerae</name>
    <dbReference type="NCBI Taxonomy" id="762836"/>
    <lineage>
        <taxon>Bacteria</taxon>
        <taxon>Pseudomonadati</taxon>
        <taxon>Pseudomonadota</taxon>
        <taxon>Betaproteobacteria</taxon>
        <taxon>Burkholderiales</taxon>
        <taxon>Oxalobacteraceae</taxon>
        <taxon>Telluria group</taxon>
        <taxon>Duganella</taxon>
    </lineage>
</organism>
<accession>A0A1E7WDK5</accession>
<dbReference type="Pfam" id="PF13681">
    <property type="entry name" value="PilX"/>
    <property type="match status" value="1"/>
</dbReference>
<proteinExistence type="predicted"/>
<reference evidence="4" key="1">
    <citation type="journal article" date="2016" name="Front. Microbiol.">
        <title>Molecular Keys to the Janthinobacterium and Duganella spp. Interaction with the Plant Pathogen Fusarium graminearum.</title>
        <authorList>
            <person name="Haack F.S."/>
            <person name="Poehlein A."/>
            <person name="Kroger C."/>
            <person name="Voigt C.A."/>
            <person name="Piepenbring M."/>
            <person name="Bode H.B."/>
            <person name="Daniel R."/>
            <person name="Schafer W."/>
            <person name="Streit W.R."/>
        </authorList>
    </citation>
    <scope>NUCLEOTIDE SEQUENCE [LARGE SCALE GENOMIC DNA]</scope>
    <source>
        <strain evidence="4">T54</strain>
    </source>
</reference>